<name>A0A7W8FUR5_9FIRM</name>
<dbReference type="EC" id="3.2.2.20" evidence="2"/>
<accession>A0A7W8FUR5</accession>
<reference evidence="2 3" key="1">
    <citation type="submission" date="2020-08" db="EMBL/GenBank/DDBJ databases">
        <title>Genomic Encyclopedia of Type Strains, Phase IV (KMG-IV): sequencing the most valuable type-strain genomes for metagenomic binning, comparative biology and taxonomic classification.</title>
        <authorList>
            <person name="Goeker M."/>
        </authorList>
    </citation>
    <scope>NUCLEOTIDE SEQUENCE [LARGE SCALE GENOMIC DNA]</scope>
    <source>
        <strain evidence="2 3">DSM 25799</strain>
    </source>
</reference>
<dbReference type="InterPro" id="IPR005019">
    <property type="entry name" value="Adenine_glyco"/>
</dbReference>
<dbReference type="RefSeq" id="WP_183326991.1">
    <property type="nucleotide sequence ID" value="NZ_JACHHK010000001.1"/>
</dbReference>
<gene>
    <name evidence="2" type="ORF">HNQ47_000381</name>
</gene>
<keyword evidence="1" id="KW-0479">Metal-binding</keyword>
<dbReference type="GO" id="GO:0008725">
    <property type="term" value="F:DNA-3-methyladenine glycosylase activity"/>
    <property type="evidence" value="ECO:0007669"/>
    <property type="project" value="UniProtKB-EC"/>
</dbReference>
<feature type="binding site" evidence="1">
    <location>
        <position position="172"/>
    </location>
    <ligand>
        <name>Zn(2+)</name>
        <dbReference type="ChEBI" id="CHEBI:29105"/>
    </ligand>
</feature>
<protein>
    <submittedName>
        <fullName evidence="2">DNA-3-methyladenine glycosylase I</fullName>
        <ecNumber evidence="2">3.2.2.20</ecNumber>
    </submittedName>
</protein>
<feature type="binding site" evidence="1">
    <location>
        <position position="18"/>
    </location>
    <ligand>
        <name>Zn(2+)</name>
        <dbReference type="ChEBI" id="CHEBI:29105"/>
    </ligand>
</feature>
<dbReference type="PANTHER" id="PTHR30037:SF4">
    <property type="entry name" value="DNA-3-METHYLADENINE GLYCOSYLASE I"/>
    <property type="match status" value="1"/>
</dbReference>
<keyword evidence="1" id="KW-0862">Zinc</keyword>
<comment type="caution">
    <text evidence="2">The sequence shown here is derived from an EMBL/GenBank/DDBJ whole genome shotgun (WGS) entry which is preliminary data.</text>
</comment>
<dbReference type="GO" id="GO:0046872">
    <property type="term" value="F:metal ion binding"/>
    <property type="evidence" value="ECO:0007669"/>
    <property type="project" value="UniProtKB-KW"/>
</dbReference>
<evidence type="ECO:0000256" key="1">
    <source>
        <dbReference type="PIRSR" id="PIRSR605019-1"/>
    </source>
</evidence>
<keyword evidence="3" id="KW-1185">Reference proteome</keyword>
<evidence type="ECO:0000313" key="3">
    <source>
        <dbReference type="Proteomes" id="UP000539953"/>
    </source>
</evidence>
<dbReference type="AlphaFoldDB" id="A0A7W8FUR5"/>
<dbReference type="Pfam" id="PF03352">
    <property type="entry name" value="Adenine_glyco"/>
    <property type="match status" value="1"/>
</dbReference>
<dbReference type="SUPFAM" id="SSF48150">
    <property type="entry name" value="DNA-glycosylase"/>
    <property type="match status" value="1"/>
</dbReference>
<evidence type="ECO:0000313" key="2">
    <source>
        <dbReference type="EMBL" id="MBB5182378.1"/>
    </source>
</evidence>
<dbReference type="GO" id="GO:0006284">
    <property type="term" value="P:base-excision repair"/>
    <property type="evidence" value="ECO:0007669"/>
    <property type="project" value="InterPro"/>
</dbReference>
<dbReference type="InterPro" id="IPR052891">
    <property type="entry name" value="DNA-3mA_glycosylase"/>
</dbReference>
<dbReference type="PANTHER" id="PTHR30037">
    <property type="entry name" value="DNA-3-METHYLADENINE GLYCOSYLASE 1"/>
    <property type="match status" value="1"/>
</dbReference>
<dbReference type="Gene3D" id="1.10.340.30">
    <property type="entry name" value="Hypothetical protein, domain 2"/>
    <property type="match status" value="1"/>
</dbReference>
<feature type="binding site" evidence="1">
    <location>
        <position position="176"/>
    </location>
    <ligand>
        <name>Zn(2+)</name>
        <dbReference type="ChEBI" id="CHEBI:29105"/>
    </ligand>
</feature>
<dbReference type="InterPro" id="IPR011257">
    <property type="entry name" value="DNA_glycosylase"/>
</dbReference>
<organism evidence="2 3">
    <name type="scientific">Catenisphaera adipataccumulans</name>
    <dbReference type="NCBI Taxonomy" id="700500"/>
    <lineage>
        <taxon>Bacteria</taxon>
        <taxon>Bacillati</taxon>
        <taxon>Bacillota</taxon>
        <taxon>Erysipelotrichia</taxon>
        <taxon>Erysipelotrichales</taxon>
        <taxon>Erysipelotrichaceae</taxon>
        <taxon>Catenisphaera</taxon>
    </lineage>
</organism>
<keyword evidence="2" id="KW-0326">Glycosidase</keyword>
<keyword evidence="2" id="KW-0378">Hydrolase</keyword>
<sequence>MPRCSWAETPDEQMQAYHDQEWGKPCHDDRVLFEMLVLETFQAGLSWACVLHKREAFRQDFDQFDVKKVAAFDEDKIQSLMNDARIIRNRRKIEASIANAVHFMEIQKEYGSFDAYIWHFTNGQIVCEPYTMRTTSPLSDAVSKDLKQRGMKFVGSTTMYAYLQSIGVINGHAEDCDWRT</sequence>
<proteinExistence type="predicted"/>
<dbReference type="Proteomes" id="UP000539953">
    <property type="component" value="Unassembled WGS sequence"/>
</dbReference>
<dbReference type="EMBL" id="JACHHK010000001">
    <property type="protein sequence ID" value="MBB5182378.1"/>
    <property type="molecule type" value="Genomic_DNA"/>
</dbReference>
<feature type="binding site" evidence="1">
    <location>
        <position position="4"/>
    </location>
    <ligand>
        <name>Zn(2+)</name>
        <dbReference type="ChEBI" id="CHEBI:29105"/>
    </ligand>
</feature>